<keyword evidence="5" id="KW-0158">Chromosome</keyword>
<evidence type="ECO:0000256" key="16">
    <source>
        <dbReference type="ARBA" id="ARBA00023328"/>
    </source>
</evidence>
<evidence type="ECO:0000256" key="10">
    <source>
        <dbReference type="ARBA" id="ARBA00022829"/>
    </source>
</evidence>
<dbReference type="GO" id="GO:0007059">
    <property type="term" value="P:chromosome segregation"/>
    <property type="evidence" value="ECO:0007669"/>
    <property type="project" value="UniProtKB-KW"/>
</dbReference>
<dbReference type="GO" id="GO:0072686">
    <property type="term" value="C:mitotic spindle"/>
    <property type="evidence" value="ECO:0007669"/>
    <property type="project" value="InterPro"/>
</dbReference>
<evidence type="ECO:0000313" key="21">
    <source>
        <dbReference type="Proteomes" id="UP000053342"/>
    </source>
</evidence>
<feature type="compositionally biased region" description="Low complexity" evidence="19">
    <location>
        <begin position="227"/>
        <end position="246"/>
    </location>
</feature>
<accession>A0A0D2CAL5</accession>
<dbReference type="OrthoDB" id="5599235at2759"/>
<keyword evidence="8" id="KW-0493">Microtubule</keyword>
<evidence type="ECO:0000256" key="12">
    <source>
        <dbReference type="ARBA" id="ARBA00023054"/>
    </source>
</evidence>
<dbReference type="RefSeq" id="XP_016267123.1">
    <property type="nucleotide sequence ID" value="XM_016403226.1"/>
</dbReference>
<dbReference type="GO" id="GO:0042729">
    <property type="term" value="C:DASH complex"/>
    <property type="evidence" value="ECO:0007669"/>
    <property type="project" value="InterPro"/>
</dbReference>
<evidence type="ECO:0000256" key="5">
    <source>
        <dbReference type="ARBA" id="ARBA00022454"/>
    </source>
</evidence>
<dbReference type="AlphaFoldDB" id="A0A0D2CAL5"/>
<evidence type="ECO:0000256" key="17">
    <source>
        <dbReference type="ARBA" id="ARBA00044152"/>
    </source>
</evidence>
<keyword evidence="14" id="KW-0539">Nucleus</keyword>
<feature type="compositionally biased region" description="Gly residues" evidence="19">
    <location>
        <begin position="247"/>
        <end position="260"/>
    </location>
</feature>
<reference evidence="20 21" key="1">
    <citation type="submission" date="2015-01" db="EMBL/GenBank/DDBJ databases">
        <title>The Genome Sequence of Exophiala oligosperma CBS72588.</title>
        <authorList>
            <consortium name="The Broad Institute Genomics Platform"/>
            <person name="Cuomo C."/>
            <person name="de Hoog S."/>
            <person name="Gorbushina A."/>
            <person name="Stielow B."/>
            <person name="Teixiera M."/>
            <person name="Abouelleil A."/>
            <person name="Chapman S.B."/>
            <person name="Priest M."/>
            <person name="Young S.K."/>
            <person name="Wortman J."/>
            <person name="Nusbaum C."/>
            <person name="Birren B."/>
        </authorList>
    </citation>
    <scope>NUCLEOTIDE SEQUENCE [LARGE SCALE GENOMIC DNA]</scope>
    <source>
        <strain evidence="20 21">CBS 72588</strain>
    </source>
</reference>
<name>A0A0D2CAL5_9EURO</name>
<keyword evidence="6" id="KW-0963">Cytoplasm</keyword>
<dbReference type="GO" id="GO:0000278">
    <property type="term" value="P:mitotic cell cycle"/>
    <property type="evidence" value="ECO:0007669"/>
    <property type="project" value="InterPro"/>
</dbReference>
<proteinExistence type="inferred from homology"/>
<evidence type="ECO:0000256" key="8">
    <source>
        <dbReference type="ARBA" id="ARBA00022701"/>
    </source>
</evidence>
<keyword evidence="21" id="KW-1185">Reference proteome</keyword>
<dbReference type="Pfam" id="PF08651">
    <property type="entry name" value="DASH_Duo1"/>
    <property type="match status" value="1"/>
</dbReference>
<comment type="subcellular location">
    <subcellularLocation>
        <location evidence="3">Chromosome</location>
        <location evidence="3">Centromere</location>
        <location evidence="3">Kinetochore</location>
    </subcellularLocation>
    <subcellularLocation>
        <location evidence="2">Cytoplasm</location>
        <location evidence="2">Cytoskeleton</location>
        <location evidence="2">Spindle</location>
    </subcellularLocation>
    <subcellularLocation>
        <location evidence="1">Nucleus</location>
    </subcellularLocation>
</comment>
<dbReference type="GO" id="GO:0051301">
    <property type="term" value="P:cell division"/>
    <property type="evidence" value="ECO:0007669"/>
    <property type="project" value="UniProtKB-KW"/>
</dbReference>
<dbReference type="GO" id="GO:0005874">
    <property type="term" value="C:microtubule"/>
    <property type="evidence" value="ECO:0007669"/>
    <property type="project" value="UniProtKB-KW"/>
</dbReference>
<dbReference type="PANTHER" id="PTHR28216:SF1">
    <property type="entry name" value="DASH COMPLEX SUBUNIT DUO1"/>
    <property type="match status" value="1"/>
</dbReference>
<dbReference type="VEuPathDB" id="FungiDB:PV06_02528"/>
<dbReference type="EMBL" id="KN847333">
    <property type="protein sequence ID" value="KIW46907.1"/>
    <property type="molecule type" value="Genomic_DNA"/>
</dbReference>
<dbReference type="STRING" id="215243.A0A0D2CAL5"/>
<evidence type="ECO:0000256" key="19">
    <source>
        <dbReference type="SAM" id="MobiDB-lite"/>
    </source>
</evidence>
<feature type="compositionally biased region" description="Basic and acidic residues" evidence="19">
    <location>
        <begin position="163"/>
        <end position="194"/>
    </location>
</feature>
<keyword evidence="9" id="KW-0498">Mitosis</keyword>
<dbReference type="PANTHER" id="PTHR28216">
    <property type="entry name" value="DASH COMPLEX SUBUNIT DUO1"/>
    <property type="match status" value="1"/>
</dbReference>
<evidence type="ECO:0000313" key="20">
    <source>
        <dbReference type="EMBL" id="KIW46907.1"/>
    </source>
</evidence>
<feature type="compositionally biased region" description="Polar residues" evidence="19">
    <location>
        <begin position="51"/>
        <end position="71"/>
    </location>
</feature>
<evidence type="ECO:0000256" key="11">
    <source>
        <dbReference type="ARBA" id="ARBA00022838"/>
    </source>
</evidence>
<feature type="compositionally biased region" description="Polar residues" evidence="19">
    <location>
        <begin position="1"/>
        <end position="17"/>
    </location>
</feature>
<evidence type="ECO:0000256" key="14">
    <source>
        <dbReference type="ARBA" id="ARBA00023242"/>
    </source>
</evidence>
<evidence type="ECO:0000256" key="9">
    <source>
        <dbReference type="ARBA" id="ARBA00022776"/>
    </source>
</evidence>
<keyword evidence="11" id="KW-0995">Kinetochore</keyword>
<feature type="region of interest" description="Disordered" evidence="19">
    <location>
        <begin position="1"/>
        <end position="84"/>
    </location>
</feature>
<evidence type="ECO:0000256" key="7">
    <source>
        <dbReference type="ARBA" id="ARBA00022618"/>
    </source>
</evidence>
<sequence length="260" mass="28494">MSVSTTALTNPSRQPCTRTFFRFPDMDTEDSLLRSDDVDPSLWDSPEKPGSEQQEPPKSTSKNAKSTRPTYQEQEEREDGLRRELESVRQVNETIEGLIQSLGKAKENMQTVNNTVGAASTLLNTWTRILSQTEHNQRLILDPSWRGASQDIADIEEEALEKQRAAERREAEEQERKQAAAKRAAEEEKRKADLAAKQARPTSGRGSRIGVGGRVPSASSTSYVQMGGSSSGVKRGASSSRRTTSGIGRGTSGRGSRGRG</sequence>
<keyword evidence="10" id="KW-0159">Chromosome partition</keyword>
<gene>
    <name evidence="20" type="ORF">PV06_02528</name>
</gene>
<feature type="region of interest" description="Disordered" evidence="19">
    <location>
        <begin position="163"/>
        <end position="260"/>
    </location>
</feature>
<dbReference type="GeneID" id="27354602"/>
<keyword evidence="7" id="KW-0132">Cell division</keyword>
<dbReference type="Proteomes" id="UP000053342">
    <property type="component" value="Unassembled WGS sequence"/>
</dbReference>
<keyword evidence="16" id="KW-0137">Centromere</keyword>
<evidence type="ECO:0000256" key="13">
    <source>
        <dbReference type="ARBA" id="ARBA00023212"/>
    </source>
</evidence>
<organism evidence="20 21">
    <name type="scientific">Exophiala oligosperma</name>
    <dbReference type="NCBI Taxonomy" id="215243"/>
    <lineage>
        <taxon>Eukaryota</taxon>
        <taxon>Fungi</taxon>
        <taxon>Dikarya</taxon>
        <taxon>Ascomycota</taxon>
        <taxon>Pezizomycotina</taxon>
        <taxon>Eurotiomycetes</taxon>
        <taxon>Chaetothyriomycetidae</taxon>
        <taxon>Chaetothyriales</taxon>
        <taxon>Herpotrichiellaceae</taxon>
        <taxon>Exophiala</taxon>
    </lineage>
</organism>
<evidence type="ECO:0000256" key="15">
    <source>
        <dbReference type="ARBA" id="ARBA00023306"/>
    </source>
</evidence>
<evidence type="ECO:0000256" key="18">
    <source>
        <dbReference type="ARBA" id="ARBA00044358"/>
    </source>
</evidence>
<protein>
    <recommendedName>
        <fullName evidence="17">DASH complex subunit DUO1</fullName>
    </recommendedName>
    <alternativeName>
        <fullName evidence="18">Outer kinetochore protein DUO1</fullName>
    </alternativeName>
</protein>
<keyword evidence="15" id="KW-0131">Cell cycle</keyword>
<evidence type="ECO:0000256" key="1">
    <source>
        <dbReference type="ARBA" id="ARBA00004123"/>
    </source>
</evidence>
<dbReference type="HOGENOM" id="CLU_074400_1_0_1"/>
<evidence type="ECO:0000256" key="4">
    <source>
        <dbReference type="ARBA" id="ARBA00005366"/>
    </source>
</evidence>
<dbReference type="InterPro" id="IPR013960">
    <property type="entry name" value="DASH_Duo1"/>
</dbReference>
<keyword evidence="13" id="KW-0206">Cytoskeleton</keyword>
<comment type="similarity">
    <text evidence="4">Belongs to the DASH complex DUO1 family.</text>
</comment>
<evidence type="ECO:0000256" key="2">
    <source>
        <dbReference type="ARBA" id="ARBA00004186"/>
    </source>
</evidence>
<evidence type="ECO:0000256" key="3">
    <source>
        <dbReference type="ARBA" id="ARBA00004629"/>
    </source>
</evidence>
<evidence type="ECO:0000256" key="6">
    <source>
        <dbReference type="ARBA" id="ARBA00022490"/>
    </source>
</evidence>
<keyword evidence="12" id="KW-0175">Coiled coil</keyword>